<organism evidence="2 3">
    <name type="scientific">Mycena maculata</name>
    <dbReference type="NCBI Taxonomy" id="230809"/>
    <lineage>
        <taxon>Eukaryota</taxon>
        <taxon>Fungi</taxon>
        <taxon>Dikarya</taxon>
        <taxon>Basidiomycota</taxon>
        <taxon>Agaricomycotina</taxon>
        <taxon>Agaricomycetes</taxon>
        <taxon>Agaricomycetidae</taxon>
        <taxon>Agaricales</taxon>
        <taxon>Marasmiineae</taxon>
        <taxon>Mycenaceae</taxon>
        <taxon>Mycena</taxon>
    </lineage>
</organism>
<sequence length="136" mass="13375">MFHQLTVLLVAAVVSSVVGVPLPQTGVPTGCNADLVTSNIAQMQQLASQISGVGAVLPDPFNRDPATFNSVVSALSAASTAAAAGDFATTATQVGVVASTTDALLDGLVSDGLESSLDLSLGELADDTSSAVAACV</sequence>
<dbReference type="AlphaFoldDB" id="A0AAD7JD61"/>
<dbReference type="EMBL" id="JARJLG010000047">
    <property type="protein sequence ID" value="KAJ7760835.1"/>
    <property type="molecule type" value="Genomic_DNA"/>
</dbReference>
<comment type="caution">
    <text evidence="2">The sequence shown here is derived from an EMBL/GenBank/DDBJ whole genome shotgun (WGS) entry which is preliminary data.</text>
</comment>
<evidence type="ECO:0000313" key="3">
    <source>
        <dbReference type="Proteomes" id="UP001215280"/>
    </source>
</evidence>
<reference evidence="2" key="1">
    <citation type="submission" date="2023-03" db="EMBL/GenBank/DDBJ databases">
        <title>Massive genome expansion in bonnet fungi (Mycena s.s.) driven by repeated elements and novel gene families across ecological guilds.</title>
        <authorList>
            <consortium name="Lawrence Berkeley National Laboratory"/>
            <person name="Harder C.B."/>
            <person name="Miyauchi S."/>
            <person name="Viragh M."/>
            <person name="Kuo A."/>
            <person name="Thoen E."/>
            <person name="Andreopoulos B."/>
            <person name="Lu D."/>
            <person name="Skrede I."/>
            <person name="Drula E."/>
            <person name="Henrissat B."/>
            <person name="Morin E."/>
            <person name="Kohler A."/>
            <person name="Barry K."/>
            <person name="LaButti K."/>
            <person name="Morin E."/>
            <person name="Salamov A."/>
            <person name="Lipzen A."/>
            <person name="Mereny Z."/>
            <person name="Hegedus B."/>
            <person name="Baldrian P."/>
            <person name="Stursova M."/>
            <person name="Weitz H."/>
            <person name="Taylor A."/>
            <person name="Grigoriev I.V."/>
            <person name="Nagy L.G."/>
            <person name="Martin F."/>
            <person name="Kauserud H."/>
        </authorList>
    </citation>
    <scope>NUCLEOTIDE SEQUENCE</scope>
    <source>
        <strain evidence="2">CBHHK188m</strain>
    </source>
</reference>
<evidence type="ECO:0000313" key="2">
    <source>
        <dbReference type="EMBL" id="KAJ7760835.1"/>
    </source>
</evidence>
<dbReference type="Proteomes" id="UP001215280">
    <property type="component" value="Unassembled WGS sequence"/>
</dbReference>
<accession>A0AAD7JD61</accession>
<gene>
    <name evidence="2" type="ORF">DFH07DRAFT_425683</name>
</gene>
<keyword evidence="1" id="KW-0732">Signal</keyword>
<keyword evidence="3" id="KW-1185">Reference proteome</keyword>
<name>A0AAD7JD61_9AGAR</name>
<feature type="chain" id="PRO_5042256269" evidence="1">
    <location>
        <begin position="20"/>
        <end position="136"/>
    </location>
</feature>
<evidence type="ECO:0000256" key="1">
    <source>
        <dbReference type="SAM" id="SignalP"/>
    </source>
</evidence>
<feature type="signal peptide" evidence="1">
    <location>
        <begin position="1"/>
        <end position="19"/>
    </location>
</feature>
<proteinExistence type="predicted"/>
<protein>
    <submittedName>
        <fullName evidence="2">Uncharacterized protein</fullName>
    </submittedName>
</protein>